<evidence type="ECO:0000313" key="2">
    <source>
        <dbReference type="EMBL" id="KAK5092660.1"/>
    </source>
</evidence>
<dbReference type="Proteomes" id="UP001345013">
    <property type="component" value="Unassembled WGS sequence"/>
</dbReference>
<proteinExistence type="predicted"/>
<feature type="compositionally biased region" description="Basic and acidic residues" evidence="1">
    <location>
        <begin position="312"/>
        <end position="340"/>
    </location>
</feature>
<feature type="region of interest" description="Disordered" evidence="1">
    <location>
        <begin position="312"/>
        <end position="411"/>
    </location>
</feature>
<feature type="region of interest" description="Disordered" evidence="1">
    <location>
        <begin position="1"/>
        <end position="34"/>
    </location>
</feature>
<feature type="compositionally biased region" description="Basic residues" evidence="1">
    <location>
        <begin position="72"/>
        <end position="81"/>
    </location>
</feature>
<feature type="compositionally biased region" description="Polar residues" evidence="1">
    <location>
        <begin position="391"/>
        <end position="403"/>
    </location>
</feature>
<feature type="compositionally biased region" description="Basic residues" evidence="1">
    <location>
        <begin position="341"/>
        <end position="357"/>
    </location>
</feature>
<dbReference type="EMBL" id="JAVRRG010000054">
    <property type="protein sequence ID" value="KAK5092660.1"/>
    <property type="molecule type" value="Genomic_DNA"/>
</dbReference>
<accession>A0ABR0KA88</accession>
<reference evidence="2 3" key="1">
    <citation type="submission" date="2023-08" db="EMBL/GenBank/DDBJ databases">
        <title>Black Yeasts Isolated from many extreme environments.</title>
        <authorList>
            <person name="Coleine C."/>
            <person name="Stajich J.E."/>
            <person name="Selbmann L."/>
        </authorList>
    </citation>
    <scope>NUCLEOTIDE SEQUENCE [LARGE SCALE GENOMIC DNA]</scope>
    <source>
        <strain evidence="2 3">CCFEE 5885</strain>
    </source>
</reference>
<feature type="region of interest" description="Disordered" evidence="1">
    <location>
        <begin position="583"/>
        <end position="604"/>
    </location>
</feature>
<sequence length="604" mass="68378">MAGRGYASEDREPTGVFTPSVDSDDDMQHIAGRPLPLGERNYRLFQFRKEGRSWANAPLSTESTMSESEIKKRARRAKKPTHTVDHQLDKMSAPRRMAIEDLLDDVQRRDRDGDRWDIVAIDNDSPERTKRTGEVLAFSVTLARVGANTTRQRTGSLSQNRRTSAYLSPDLEYAGPERRRPKSYYAQQSSILETREQRRSPRRSDTVRRSQPIFEDDPFGSTQLFSGDGKPVNPQGSAAFTNGGLPPHIPLDEPIGAKPQKQEKQNKSKKSKKGQDDDVVDLDALLGNTGLGGDPDDVVLLDDHDDQDLRFDSPIEVFSEKESKSRGRKRADSGWHEKAPKRGVSRSKSKSKPRRPSIHIPNDDRYARPHIPEVIPAGGRRRQPAYWGSHGSATTQSIHSDQSVLEAEYEEYSSSGSSAGWQEAHPHEYSGHYMPADGRYVKATKDHRRGPPSPQYARYDLAVDQGYVPQSATHRRPRQERFPSDGAIQRYSHTYTPVAATRPPLIMQHSAPRFTPIAAHPAYTYDTGITPYPSDMVAATPAPMPDVMRRRESMQAHEAQLYMQRGQDRDREVELLQRERDVARREAEMHHEIARRVSERPTRN</sequence>
<protein>
    <submittedName>
        <fullName evidence="2">Uncharacterized protein</fullName>
    </submittedName>
</protein>
<feature type="compositionally biased region" description="Polar residues" evidence="1">
    <location>
        <begin position="58"/>
        <end position="67"/>
    </location>
</feature>
<comment type="caution">
    <text evidence="2">The sequence shown here is derived from an EMBL/GenBank/DDBJ whole genome shotgun (WGS) entry which is preliminary data.</text>
</comment>
<gene>
    <name evidence="2" type="ORF">LTR24_004996</name>
</gene>
<keyword evidence="3" id="KW-1185">Reference proteome</keyword>
<name>A0ABR0KA88_9EURO</name>
<feature type="region of interest" description="Disordered" evidence="1">
    <location>
        <begin position="172"/>
        <end position="279"/>
    </location>
</feature>
<feature type="region of interest" description="Disordered" evidence="1">
    <location>
        <begin position="58"/>
        <end position="82"/>
    </location>
</feature>
<organism evidence="2 3">
    <name type="scientific">Lithohypha guttulata</name>
    <dbReference type="NCBI Taxonomy" id="1690604"/>
    <lineage>
        <taxon>Eukaryota</taxon>
        <taxon>Fungi</taxon>
        <taxon>Dikarya</taxon>
        <taxon>Ascomycota</taxon>
        <taxon>Pezizomycotina</taxon>
        <taxon>Eurotiomycetes</taxon>
        <taxon>Chaetothyriomycetidae</taxon>
        <taxon>Chaetothyriales</taxon>
        <taxon>Trichomeriaceae</taxon>
        <taxon>Lithohypha</taxon>
    </lineage>
</organism>
<feature type="compositionally biased region" description="Basic and acidic residues" evidence="1">
    <location>
        <begin position="193"/>
        <end position="208"/>
    </location>
</feature>
<feature type="compositionally biased region" description="Basic and acidic residues" evidence="1">
    <location>
        <begin position="361"/>
        <end position="371"/>
    </location>
</feature>
<evidence type="ECO:0000256" key="1">
    <source>
        <dbReference type="SAM" id="MobiDB-lite"/>
    </source>
</evidence>
<evidence type="ECO:0000313" key="3">
    <source>
        <dbReference type="Proteomes" id="UP001345013"/>
    </source>
</evidence>